<proteinExistence type="inferred from homology"/>
<evidence type="ECO:0000313" key="6">
    <source>
        <dbReference type="EMBL" id="SFL43090.1"/>
    </source>
</evidence>
<dbReference type="Proteomes" id="UP000199520">
    <property type="component" value="Unassembled WGS sequence"/>
</dbReference>
<protein>
    <submittedName>
        <fullName evidence="6">Methyl-accepting chemotaxis protein</fullName>
    </submittedName>
</protein>
<dbReference type="InterPro" id="IPR011644">
    <property type="entry name" value="Heme_NO-bd"/>
</dbReference>
<dbReference type="SUPFAM" id="SSF111126">
    <property type="entry name" value="Ligand-binding domain in the NO signalling and Golgi transport"/>
    <property type="match status" value="1"/>
</dbReference>
<keyword evidence="7" id="KW-1185">Reference proteome</keyword>
<evidence type="ECO:0000256" key="1">
    <source>
        <dbReference type="ARBA" id="ARBA00023224"/>
    </source>
</evidence>
<dbReference type="PROSITE" id="PS50111">
    <property type="entry name" value="CHEMOTAXIS_TRANSDUC_2"/>
    <property type="match status" value="1"/>
</dbReference>
<organism evidence="6 7">
    <name type="scientific">Pelosinus propionicus DSM 13327</name>
    <dbReference type="NCBI Taxonomy" id="1123291"/>
    <lineage>
        <taxon>Bacteria</taxon>
        <taxon>Bacillati</taxon>
        <taxon>Bacillota</taxon>
        <taxon>Negativicutes</taxon>
        <taxon>Selenomonadales</taxon>
        <taxon>Sporomusaceae</taxon>
        <taxon>Pelosinus</taxon>
    </lineage>
</organism>
<feature type="domain" description="Methyl-accepting transducer" evidence="5">
    <location>
        <begin position="312"/>
        <end position="569"/>
    </location>
</feature>
<keyword evidence="4" id="KW-0812">Transmembrane</keyword>
<dbReference type="SMART" id="SM00283">
    <property type="entry name" value="MA"/>
    <property type="match status" value="1"/>
</dbReference>
<dbReference type="SUPFAM" id="SSF58104">
    <property type="entry name" value="Methyl-accepting chemotaxis protein (MCP) signaling domain"/>
    <property type="match status" value="1"/>
</dbReference>
<dbReference type="PANTHER" id="PTHR32089">
    <property type="entry name" value="METHYL-ACCEPTING CHEMOTAXIS PROTEIN MCPB"/>
    <property type="match status" value="1"/>
</dbReference>
<dbReference type="InterPro" id="IPR004090">
    <property type="entry name" value="Chemotax_Me-accpt_rcpt"/>
</dbReference>
<dbReference type="PRINTS" id="PR00260">
    <property type="entry name" value="CHEMTRNSDUCR"/>
</dbReference>
<feature type="transmembrane region" description="Helical" evidence="4">
    <location>
        <begin position="202"/>
        <end position="224"/>
    </location>
</feature>
<comment type="similarity">
    <text evidence="2">Belongs to the methyl-accepting chemotaxis (MCP) protein family.</text>
</comment>
<evidence type="ECO:0000313" key="7">
    <source>
        <dbReference type="Proteomes" id="UP000199520"/>
    </source>
</evidence>
<dbReference type="InterPro" id="IPR038158">
    <property type="entry name" value="H-NOX_domain_sf"/>
</dbReference>
<gene>
    <name evidence="6" type="ORF">SAMN04490355_100484</name>
</gene>
<dbReference type="PANTHER" id="PTHR32089:SF112">
    <property type="entry name" value="LYSOZYME-LIKE PROTEIN-RELATED"/>
    <property type="match status" value="1"/>
</dbReference>
<dbReference type="STRING" id="1123291.SAMN04490355_100484"/>
<dbReference type="OrthoDB" id="1660488at2"/>
<dbReference type="Gene3D" id="1.10.287.950">
    <property type="entry name" value="Methyl-accepting chemotaxis protein"/>
    <property type="match status" value="1"/>
</dbReference>
<dbReference type="GO" id="GO:0007165">
    <property type="term" value="P:signal transduction"/>
    <property type="evidence" value="ECO:0007669"/>
    <property type="project" value="UniProtKB-KW"/>
</dbReference>
<dbReference type="GO" id="GO:0020037">
    <property type="term" value="F:heme binding"/>
    <property type="evidence" value="ECO:0007669"/>
    <property type="project" value="InterPro"/>
</dbReference>
<evidence type="ECO:0000256" key="4">
    <source>
        <dbReference type="SAM" id="Phobius"/>
    </source>
</evidence>
<dbReference type="GO" id="GO:0016020">
    <property type="term" value="C:membrane"/>
    <property type="evidence" value="ECO:0007669"/>
    <property type="project" value="InterPro"/>
</dbReference>
<dbReference type="RefSeq" id="WP_090932851.1">
    <property type="nucleotide sequence ID" value="NZ_FOTS01000004.1"/>
</dbReference>
<dbReference type="Pfam" id="PF07700">
    <property type="entry name" value="HNOB"/>
    <property type="match status" value="1"/>
</dbReference>
<keyword evidence="4" id="KW-1133">Transmembrane helix</keyword>
<name>A0A1I4HMV4_9FIRM</name>
<evidence type="ECO:0000256" key="3">
    <source>
        <dbReference type="PROSITE-ProRule" id="PRU00284"/>
    </source>
</evidence>
<accession>A0A1I4HMV4</accession>
<feature type="transmembrane region" description="Helical" evidence="4">
    <location>
        <begin position="230"/>
        <end position="250"/>
    </location>
</feature>
<sequence>MKGTVVATWVSTARNAWGQDLVNKAMESAGWEKDRIVGPMEDVEDIGVKKFITSLATSLGKSEDDIWLTIGKDNVRAFLAVYPAFFQQETLYSFLRSMYDVHVVVVQRIPGANPPEILIEPISEYEAIFSYKSKRGMFGYLNGLLVGGAEHFNEEIKTEVLEKSSEHVKLKIRFSKPITYNKKYRVNQLLSFGFIKSLPVKIGVAVAVVTAAVNGILSVVGISVPLWSALISGGLAGIVSSFLLAPFAIIQEEISNMRDRQYFHETNLSTGDEFESIMQGLSLYKKRLKREFVGFKGTSDEMNKYADTFNVLADDMKATSRGISGVVYDVATAAGNQAIETTEAVGILSGNLETLKTFVVEQNHNKIQLEAAVSEINQGFQEVETSGSKLQHSLKKFAEVRESANNLQSQATKITEITGMVAAIAGQTNLLALNAAIEAARAGEQGRGFAVVAEEVRKLAEQSHQHSDSITSDLKILMEIISGVVLMIEEEYDVLAVESHQLNEVVASNSRHVGNVQNVATNIVEMIGKLEHEMTGLGQVYGKIESLAAISQENSAASQEVSASVQIYNDKLVDMMGKIGEFKVVIQHFGKDINQYRT</sequence>
<dbReference type="Gene3D" id="3.90.1520.10">
    <property type="entry name" value="H-NOX domain"/>
    <property type="match status" value="1"/>
</dbReference>
<evidence type="ECO:0000256" key="2">
    <source>
        <dbReference type="ARBA" id="ARBA00029447"/>
    </source>
</evidence>
<keyword evidence="4" id="KW-0472">Membrane</keyword>
<dbReference type="GO" id="GO:0006935">
    <property type="term" value="P:chemotaxis"/>
    <property type="evidence" value="ECO:0007669"/>
    <property type="project" value="InterPro"/>
</dbReference>
<dbReference type="AlphaFoldDB" id="A0A1I4HMV4"/>
<dbReference type="InterPro" id="IPR024096">
    <property type="entry name" value="NO_sig/Golgi_transp_ligand-bd"/>
</dbReference>
<reference evidence="7" key="1">
    <citation type="submission" date="2016-10" db="EMBL/GenBank/DDBJ databases">
        <authorList>
            <person name="Varghese N."/>
            <person name="Submissions S."/>
        </authorList>
    </citation>
    <scope>NUCLEOTIDE SEQUENCE [LARGE SCALE GENOMIC DNA]</scope>
    <source>
        <strain evidence="7">DSM 13327</strain>
    </source>
</reference>
<keyword evidence="1 3" id="KW-0807">Transducer</keyword>
<dbReference type="InterPro" id="IPR004089">
    <property type="entry name" value="MCPsignal_dom"/>
</dbReference>
<dbReference type="EMBL" id="FOTS01000004">
    <property type="protein sequence ID" value="SFL43090.1"/>
    <property type="molecule type" value="Genomic_DNA"/>
</dbReference>
<dbReference type="Pfam" id="PF00015">
    <property type="entry name" value="MCPsignal"/>
    <property type="match status" value="1"/>
</dbReference>
<dbReference type="GO" id="GO:0004888">
    <property type="term" value="F:transmembrane signaling receptor activity"/>
    <property type="evidence" value="ECO:0007669"/>
    <property type="project" value="InterPro"/>
</dbReference>
<evidence type="ECO:0000259" key="5">
    <source>
        <dbReference type="PROSITE" id="PS50111"/>
    </source>
</evidence>